<dbReference type="FunFam" id="3.10.20.30:FF:000002">
    <property type="entry name" value="GTP pyrophosphokinase (RelA/SpoT)"/>
    <property type="match status" value="1"/>
</dbReference>
<dbReference type="FunFam" id="3.30.460.10:FF:000001">
    <property type="entry name" value="GTP pyrophosphokinase RelA"/>
    <property type="match status" value="1"/>
</dbReference>
<dbReference type="Pfam" id="PF02824">
    <property type="entry name" value="TGS"/>
    <property type="match status" value="1"/>
</dbReference>
<dbReference type="InterPro" id="IPR012675">
    <property type="entry name" value="Beta-grasp_dom_sf"/>
</dbReference>
<reference evidence="5" key="1">
    <citation type="submission" date="2018-05" db="EMBL/GenBank/DDBJ databases">
        <authorList>
            <person name="Lanie J.A."/>
            <person name="Ng W.-L."/>
            <person name="Kazmierczak K.M."/>
            <person name="Andrzejewski T.M."/>
            <person name="Davidsen T.M."/>
            <person name="Wayne K.J."/>
            <person name="Tettelin H."/>
            <person name="Glass J.I."/>
            <person name="Rusch D."/>
            <person name="Podicherti R."/>
            <person name="Tsui H.-C.T."/>
            <person name="Winkler M.E."/>
        </authorList>
    </citation>
    <scope>NUCLEOTIDE SEQUENCE</scope>
</reference>
<dbReference type="InterPro" id="IPR003607">
    <property type="entry name" value="HD/PDEase_dom"/>
</dbReference>
<evidence type="ECO:0008006" key="6">
    <source>
        <dbReference type="Google" id="ProtNLM"/>
    </source>
</evidence>
<dbReference type="FunFam" id="1.10.3210.10:FF:000001">
    <property type="entry name" value="GTP pyrophosphokinase RelA"/>
    <property type="match status" value="1"/>
</dbReference>
<dbReference type="InterPro" id="IPR012676">
    <property type="entry name" value="TGS-like"/>
</dbReference>
<dbReference type="EMBL" id="UINC01000218">
    <property type="protein sequence ID" value="SUZ51318.1"/>
    <property type="molecule type" value="Genomic_DNA"/>
</dbReference>
<protein>
    <recommendedName>
        <fullName evidence="6">TGS domain-containing protein</fullName>
    </recommendedName>
</protein>
<dbReference type="GO" id="GO:0005886">
    <property type="term" value="C:plasma membrane"/>
    <property type="evidence" value="ECO:0007669"/>
    <property type="project" value="TreeGrafter"/>
</dbReference>
<feature type="domain" description="ACT" evidence="2">
    <location>
        <begin position="643"/>
        <end position="718"/>
    </location>
</feature>
<dbReference type="InterPro" id="IPR033655">
    <property type="entry name" value="TGS_RelA/SpoT"/>
</dbReference>
<dbReference type="CDD" id="cd01668">
    <property type="entry name" value="TGS_RSH"/>
    <property type="match status" value="1"/>
</dbReference>
<dbReference type="PROSITE" id="PS51671">
    <property type="entry name" value="ACT"/>
    <property type="match status" value="1"/>
</dbReference>
<dbReference type="CDD" id="cd00077">
    <property type="entry name" value="HDc"/>
    <property type="match status" value="1"/>
</dbReference>
<dbReference type="PANTHER" id="PTHR21262">
    <property type="entry name" value="GUANOSINE-3',5'-BIS DIPHOSPHATE 3'-PYROPHOSPHOHYDROLASE"/>
    <property type="match status" value="1"/>
</dbReference>
<dbReference type="PANTHER" id="PTHR21262:SF36">
    <property type="entry name" value="BIFUNCTIONAL (P)PPGPP SYNTHASE_HYDROLASE SPOT"/>
    <property type="match status" value="1"/>
</dbReference>
<dbReference type="InterPro" id="IPR043519">
    <property type="entry name" value="NT_sf"/>
</dbReference>
<dbReference type="Pfam" id="PF13328">
    <property type="entry name" value="HD_4"/>
    <property type="match status" value="1"/>
</dbReference>
<dbReference type="PROSITE" id="PS51831">
    <property type="entry name" value="HD"/>
    <property type="match status" value="1"/>
</dbReference>
<organism evidence="5">
    <name type="scientific">marine metagenome</name>
    <dbReference type="NCBI Taxonomy" id="408172"/>
    <lineage>
        <taxon>unclassified sequences</taxon>
        <taxon>metagenomes</taxon>
        <taxon>ecological metagenomes</taxon>
    </lineage>
</organism>
<dbReference type="InterPro" id="IPR004811">
    <property type="entry name" value="RelA/Spo_fam"/>
</dbReference>
<dbReference type="SUPFAM" id="SSF81271">
    <property type="entry name" value="TGS-like"/>
    <property type="match status" value="1"/>
</dbReference>
<dbReference type="GO" id="GO:0008728">
    <property type="term" value="F:GTP diphosphokinase activity"/>
    <property type="evidence" value="ECO:0007669"/>
    <property type="project" value="TreeGrafter"/>
</dbReference>
<evidence type="ECO:0000313" key="5">
    <source>
        <dbReference type="EMBL" id="SUZ51318.1"/>
    </source>
</evidence>
<dbReference type="SMART" id="SM00471">
    <property type="entry name" value="HDc"/>
    <property type="match status" value="1"/>
</dbReference>
<dbReference type="AlphaFoldDB" id="A0A381NC44"/>
<evidence type="ECO:0000259" key="4">
    <source>
        <dbReference type="PROSITE" id="PS51880"/>
    </source>
</evidence>
<dbReference type="InterPro" id="IPR002912">
    <property type="entry name" value="ACT_dom"/>
</dbReference>
<dbReference type="Gene3D" id="3.30.460.10">
    <property type="entry name" value="Beta Polymerase, domain 2"/>
    <property type="match status" value="1"/>
</dbReference>
<dbReference type="SMART" id="SM00954">
    <property type="entry name" value="RelA_SpoT"/>
    <property type="match status" value="1"/>
</dbReference>
<proteinExistence type="inferred from homology"/>
<dbReference type="Gene3D" id="1.10.3210.10">
    <property type="entry name" value="Hypothetical protein af1432"/>
    <property type="match status" value="1"/>
</dbReference>
<dbReference type="Gene3D" id="3.30.70.260">
    <property type="match status" value="1"/>
</dbReference>
<evidence type="ECO:0000259" key="2">
    <source>
        <dbReference type="PROSITE" id="PS51671"/>
    </source>
</evidence>
<dbReference type="InterPro" id="IPR007685">
    <property type="entry name" value="RelA_SpoT"/>
</dbReference>
<gene>
    <name evidence="5" type="ORF">METZ01_LOCUS4172</name>
</gene>
<evidence type="ECO:0000256" key="1">
    <source>
        <dbReference type="ARBA" id="ARBA00007476"/>
    </source>
</evidence>
<sequence length="718" mass="80996">MIESVKKSALDMQEKKPPKLLKQLLSGLDYLESDNHTLIKKAYAYSSVAHEHQARKTGEPYIVHPVGVASILSELHLDKEAIAAGLLHDVLEDTVIDEDLLLEEFGEEVLSLVDGVSKLDQIEYGDIKHHQAESFRKMMLAMVQDIRVILIKLADRLHNMQTLHALDQAKQIKIAKETLEVYAPIANRLGIFNIKTALEKEGFKYAYPYRHKILSSSLKRKLGNQKRVLKKISARVSKNLNDDGINHTVVAREKDLYSIYKKMKQRHLPLDKIIDVYGIRILVDTPQDCYQVLGLVHELYKPIMGKFKDYIAIPRVNGYQSIHTSLLGPNGTPIEIQIRTKDMNRVAENGIAAHWKYKSSSKQDTSPQIKAREWLATIKEIQGATHPEEFLESIKVDLYPDKIYIFSPTGDIFRLPNRSTCVDFAYAVHTDIGNSCIGAKIDRQQVPLRTVLESGQTVQIITSRYANPDPSWLSFITTAKARHNLRAFLKDLTVEQTTVLGKRLFSNALNSLGKKQRNIKKEQLVLLLKRMGLKDMDELYESIGIGDKSPLLMAQILLGDDPENSETRDYAPLLIKGTEGVSITFAKCCLPIPGDTIIGHLSKVKGLVVHRRKCRHLGTFIKETSRWIGVEWSDEVNHELSTEINVHAKHETGSLAAIAGKIADNGCNVEQVSITTEYEDETIDILFQIQVANRKALADIMRDIKSMASVEKVSRSLH</sequence>
<dbReference type="Pfam" id="PF13291">
    <property type="entry name" value="ACT_4"/>
    <property type="match status" value="1"/>
</dbReference>
<dbReference type="CDD" id="cd05399">
    <property type="entry name" value="NT_Rel-Spo_like"/>
    <property type="match status" value="1"/>
</dbReference>
<dbReference type="GO" id="GO:0008893">
    <property type="term" value="F:guanosine-3',5'-bis(diphosphate) 3'-diphosphatase activity"/>
    <property type="evidence" value="ECO:0007669"/>
    <property type="project" value="TreeGrafter"/>
</dbReference>
<feature type="domain" description="TGS" evidence="4">
    <location>
        <begin position="401"/>
        <end position="462"/>
    </location>
</feature>
<dbReference type="Gene3D" id="3.10.20.30">
    <property type="match status" value="1"/>
</dbReference>
<dbReference type="GO" id="GO:0042594">
    <property type="term" value="P:response to starvation"/>
    <property type="evidence" value="ECO:0007669"/>
    <property type="project" value="TreeGrafter"/>
</dbReference>
<dbReference type="PROSITE" id="PS51880">
    <property type="entry name" value="TGS"/>
    <property type="match status" value="1"/>
</dbReference>
<evidence type="ECO:0000259" key="3">
    <source>
        <dbReference type="PROSITE" id="PS51831"/>
    </source>
</evidence>
<dbReference type="GO" id="GO:0015969">
    <property type="term" value="P:guanosine tetraphosphate metabolic process"/>
    <property type="evidence" value="ECO:0007669"/>
    <property type="project" value="InterPro"/>
</dbReference>
<name>A0A381NC44_9ZZZZ</name>
<dbReference type="InterPro" id="IPR006674">
    <property type="entry name" value="HD_domain"/>
</dbReference>
<dbReference type="SUPFAM" id="SSF109604">
    <property type="entry name" value="HD-domain/PDEase-like"/>
    <property type="match status" value="1"/>
</dbReference>
<feature type="domain" description="HD" evidence="3">
    <location>
        <begin position="61"/>
        <end position="160"/>
    </location>
</feature>
<dbReference type="InterPro" id="IPR004095">
    <property type="entry name" value="TGS"/>
</dbReference>
<dbReference type="SUPFAM" id="SSF55021">
    <property type="entry name" value="ACT-like"/>
    <property type="match status" value="1"/>
</dbReference>
<dbReference type="SUPFAM" id="SSF81301">
    <property type="entry name" value="Nucleotidyltransferase"/>
    <property type="match status" value="1"/>
</dbReference>
<dbReference type="NCBIfam" id="TIGR00691">
    <property type="entry name" value="spoT_relA"/>
    <property type="match status" value="1"/>
</dbReference>
<dbReference type="Pfam" id="PF04607">
    <property type="entry name" value="RelA_SpoT"/>
    <property type="match status" value="1"/>
</dbReference>
<dbReference type="InterPro" id="IPR045865">
    <property type="entry name" value="ACT-like_dom_sf"/>
</dbReference>
<comment type="similarity">
    <text evidence="1">Belongs to the RelA/SpoT family.</text>
</comment>
<accession>A0A381NC44</accession>